<dbReference type="InterPro" id="IPR029033">
    <property type="entry name" value="His_PPase_superfam"/>
</dbReference>
<evidence type="ECO:0000313" key="2">
    <source>
        <dbReference type="Proteomes" id="UP000276260"/>
    </source>
</evidence>
<dbReference type="InterPro" id="IPR013078">
    <property type="entry name" value="His_Pase_superF_clade-1"/>
</dbReference>
<protein>
    <submittedName>
        <fullName evidence="1">Histidine phosphatase family protein</fullName>
    </submittedName>
</protein>
<organism evidence="1 2">
    <name type="scientific">Rheinheimera mesophila</name>
    <dbReference type="NCBI Taxonomy" id="1547515"/>
    <lineage>
        <taxon>Bacteria</taxon>
        <taxon>Pseudomonadati</taxon>
        <taxon>Pseudomonadota</taxon>
        <taxon>Gammaproteobacteria</taxon>
        <taxon>Chromatiales</taxon>
        <taxon>Chromatiaceae</taxon>
        <taxon>Rheinheimera</taxon>
    </lineage>
</organism>
<proteinExistence type="predicted"/>
<keyword evidence="2" id="KW-1185">Reference proteome</keyword>
<dbReference type="RefSeq" id="WP_046520742.1">
    <property type="nucleotide sequence ID" value="NZ_LAVS01000086.1"/>
</dbReference>
<accession>A0A3P3QFG1</accession>
<sequence length="204" mass="23403">MQQIDLVRHGPVAGPAALYGWTDVALRQSAPACLEWLNKQAYQQVLSSPLQRCRHSAETQAKRLGLQLVLEPDFKEMNFGRWDGVAFDEQSPEWPLQQDFWQQPFAVTPPEGESLTDFQQRLLQAFTRQSRYQNGQALWLLHGGVIRLLLAHLLHIDLRQSHWLQHLSIGYGSVSRISRYNAQSPWQIHCIAAPGFSFLQQDFS</sequence>
<dbReference type="Proteomes" id="UP000276260">
    <property type="component" value="Unassembled WGS sequence"/>
</dbReference>
<dbReference type="PANTHER" id="PTHR48100">
    <property type="entry name" value="BROAD-SPECIFICITY PHOSPHATASE YOR283W-RELATED"/>
    <property type="match status" value="1"/>
</dbReference>
<evidence type="ECO:0000313" key="1">
    <source>
        <dbReference type="EMBL" id="RRJ19775.1"/>
    </source>
</evidence>
<dbReference type="OrthoDB" id="9783269at2"/>
<dbReference type="SUPFAM" id="SSF53254">
    <property type="entry name" value="Phosphoglycerate mutase-like"/>
    <property type="match status" value="1"/>
</dbReference>
<dbReference type="SMART" id="SM00855">
    <property type="entry name" value="PGAM"/>
    <property type="match status" value="1"/>
</dbReference>
<dbReference type="EMBL" id="RRCF01000004">
    <property type="protein sequence ID" value="RRJ19775.1"/>
    <property type="molecule type" value="Genomic_DNA"/>
</dbReference>
<name>A0A3P3QFG1_9GAMM</name>
<reference evidence="1 2" key="1">
    <citation type="submission" date="2018-11" db="EMBL/GenBank/DDBJ databases">
        <title>Draft genome analysis of Rheinheimera mesophila isolated from an industrial waste site.</title>
        <authorList>
            <person name="Yu Q."/>
            <person name="Qi Y."/>
            <person name="Zhang H."/>
            <person name="Lu Y."/>
            <person name="Pu J."/>
        </authorList>
    </citation>
    <scope>NUCLEOTIDE SEQUENCE [LARGE SCALE GENOMIC DNA]</scope>
    <source>
        <strain evidence="1 2">IITR13</strain>
    </source>
</reference>
<dbReference type="AlphaFoldDB" id="A0A3P3QFG1"/>
<comment type="caution">
    <text evidence="1">The sequence shown here is derived from an EMBL/GenBank/DDBJ whole genome shotgun (WGS) entry which is preliminary data.</text>
</comment>
<dbReference type="Pfam" id="PF00300">
    <property type="entry name" value="His_Phos_1"/>
    <property type="match status" value="1"/>
</dbReference>
<dbReference type="Gene3D" id="3.40.50.1240">
    <property type="entry name" value="Phosphoglycerate mutase-like"/>
    <property type="match status" value="1"/>
</dbReference>
<dbReference type="PANTHER" id="PTHR48100:SF1">
    <property type="entry name" value="HISTIDINE PHOSPHATASE FAMILY PROTEIN-RELATED"/>
    <property type="match status" value="1"/>
</dbReference>
<gene>
    <name evidence="1" type="ORF">EIK76_15195</name>
</gene>
<dbReference type="GO" id="GO:0016791">
    <property type="term" value="F:phosphatase activity"/>
    <property type="evidence" value="ECO:0007669"/>
    <property type="project" value="TreeGrafter"/>
</dbReference>
<dbReference type="InterPro" id="IPR050275">
    <property type="entry name" value="PGM_Phosphatase"/>
</dbReference>
<dbReference type="GO" id="GO:0005737">
    <property type="term" value="C:cytoplasm"/>
    <property type="evidence" value="ECO:0007669"/>
    <property type="project" value="TreeGrafter"/>
</dbReference>
<dbReference type="CDD" id="cd07067">
    <property type="entry name" value="HP_PGM_like"/>
    <property type="match status" value="1"/>
</dbReference>